<dbReference type="Gene3D" id="3.60.10.10">
    <property type="entry name" value="Endonuclease/exonuclease/phosphatase"/>
    <property type="match status" value="1"/>
</dbReference>
<gene>
    <name evidence="1" type="ORF">HPB51_010310</name>
</gene>
<dbReference type="EMBL" id="JABSTU010000011">
    <property type="protein sequence ID" value="KAH8009112.1"/>
    <property type="molecule type" value="Genomic_DNA"/>
</dbReference>
<evidence type="ECO:0008006" key="3">
    <source>
        <dbReference type="Google" id="ProtNLM"/>
    </source>
</evidence>
<name>A0A9J6D4X6_RHIMP</name>
<organism evidence="1 2">
    <name type="scientific">Rhipicephalus microplus</name>
    <name type="common">Cattle tick</name>
    <name type="synonym">Boophilus microplus</name>
    <dbReference type="NCBI Taxonomy" id="6941"/>
    <lineage>
        <taxon>Eukaryota</taxon>
        <taxon>Metazoa</taxon>
        <taxon>Ecdysozoa</taxon>
        <taxon>Arthropoda</taxon>
        <taxon>Chelicerata</taxon>
        <taxon>Arachnida</taxon>
        <taxon>Acari</taxon>
        <taxon>Parasitiformes</taxon>
        <taxon>Ixodida</taxon>
        <taxon>Ixodoidea</taxon>
        <taxon>Ixodidae</taxon>
        <taxon>Rhipicephalinae</taxon>
        <taxon>Rhipicephalus</taxon>
        <taxon>Boophilus</taxon>
    </lineage>
</organism>
<protein>
    <recommendedName>
        <fullName evidence="3">Endonuclease/exonuclease/phosphatase domain-containing protein</fullName>
    </recommendedName>
</protein>
<reference evidence="1" key="2">
    <citation type="submission" date="2021-09" db="EMBL/GenBank/DDBJ databases">
        <authorList>
            <person name="Jia N."/>
            <person name="Wang J."/>
            <person name="Shi W."/>
            <person name="Du L."/>
            <person name="Sun Y."/>
            <person name="Zhan W."/>
            <person name="Jiang J."/>
            <person name="Wang Q."/>
            <person name="Zhang B."/>
            <person name="Ji P."/>
            <person name="Sakyi L.B."/>
            <person name="Cui X."/>
            <person name="Yuan T."/>
            <person name="Jiang B."/>
            <person name="Yang W."/>
            <person name="Lam T.T.-Y."/>
            <person name="Chang Q."/>
            <person name="Ding S."/>
            <person name="Wang X."/>
            <person name="Zhu J."/>
            <person name="Ruan X."/>
            <person name="Zhao L."/>
            <person name="Wei J."/>
            <person name="Que T."/>
            <person name="Du C."/>
            <person name="Cheng J."/>
            <person name="Dai P."/>
            <person name="Han X."/>
            <person name="Huang E."/>
            <person name="Gao Y."/>
            <person name="Liu J."/>
            <person name="Shao H."/>
            <person name="Ye R."/>
            <person name="Li L."/>
            <person name="Wei W."/>
            <person name="Wang X."/>
            <person name="Wang C."/>
            <person name="Huo Q."/>
            <person name="Li W."/>
            <person name="Guo W."/>
            <person name="Chen H."/>
            <person name="Chen S."/>
            <person name="Zhou L."/>
            <person name="Zhou L."/>
            <person name="Ni X."/>
            <person name="Tian J."/>
            <person name="Zhou Y."/>
            <person name="Sheng Y."/>
            <person name="Liu T."/>
            <person name="Pan Y."/>
            <person name="Xia L."/>
            <person name="Li J."/>
            <person name="Zhao F."/>
            <person name="Cao W."/>
        </authorList>
    </citation>
    <scope>NUCLEOTIDE SEQUENCE</scope>
    <source>
        <strain evidence="1">Rmic-2018</strain>
        <tissue evidence="1">Larvae</tissue>
    </source>
</reference>
<dbReference type="InterPro" id="IPR036691">
    <property type="entry name" value="Endo/exonu/phosph_ase_sf"/>
</dbReference>
<evidence type="ECO:0000313" key="1">
    <source>
        <dbReference type="EMBL" id="KAH8009112.1"/>
    </source>
</evidence>
<accession>A0A9J6D4X6</accession>
<keyword evidence="2" id="KW-1185">Reference proteome</keyword>
<comment type="caution">
    <text evidence="1">The sequence shown here is derived from an EMBL/GenBank/DDBJ whole genome shotgun (WGS) entry which is preliminary data.</text>
</comment>
<dbReference type="AlphaFoldDB" id="A0A9J6D4X6"/>
<reference evidence="1" key="1">
    <citation type="journal article" date="2020" name="Cell">
        <title>Large-Scale Comparative Analyses of Tick Genomes Elucidate Their Genetic Diversity and Vector Capacities.</title>
        <authorList>
            <consortium name="Tick Genome and Microbiome Consortium (TIGMIC)"/>
            <person name="Jia N."/>
            <person name="Wang J."/>
            <person name="Shi W."/>
            <person name="Du L."/>
            <person name="Sun Y."/>
            <person name="Zhan W."/>
            <person name="Jiang J.F."/>
            <person name="Wang Q."/>
            <person name="Zhang B."/>
            <person name="Ji P."/>
            <person name="Bell-Sakyi L."/>
            <person name="Cui X.M."/>
            <person name="Yuan T.T."/>
            <person name="Jiang B.G."/>
            <person name="Yang W.F."/>
            <person name="Lam T.T."/>
            <person name="Chang Q.C."/>
            <person name="Ding S.J."/>
            <person name="Wang X.J."/>
            <person name="Zhu J.G."/>
            <person name="Ruan X.D."/>
            <person name="Zhao L."/>
            <person name="Wei J.T."/>
            <person name="Ye R.Z."/>
            <person name="Que T.C."/>
            <person name="Du C.H."/>
            <person name="Zhou Y.H."/>
            <person name="Cheng J.X."/>
            <person name="Dai P.F."/>
            <person name="Guo W.B."/>
            <person name="Han X.H."/>
            <person name="Huang E.J."/>
            <person name="Li L.F."/>
            <person name="Wei W."/>
            <person name="Gao Y.C."/>
            <person name="Liu J.Z."/>
            <person name="Shao H.Z."/>
            <person name="Wang X."/>
            <person name="Wang C.C."/>
            <person name="Yang T.C."/>
            <person name="Huo Q.B."/>
            <person name="Li W."/>
            <person name="Chen H.Y."/>
            <person name="Chen S.E."/>
            <person name="Zhou L.G."/>
            <person name="Ni X.B."/>
            <person name="Tian J.H."/>
            <person name="Sheng Y."/>
            <person name="Liu T."/>
            <person name="Pan Y.S."/>
            <person name="Xia L.Y."/>
            <person name="Li J."/>
            <person name="Zhao F."/>
            <person name="Cao W.C."/>
        </authorList>
    </citation>
    <scope>NUCLEOTIDE SEQUENCE</scope>
    <source>
        <strain evidence="1">Rmic-2018</strain>
    </source>
</reference>
<proteinExistence type="predicted"/>
<dbReference type="Proteomes" id="UP000821866">
    <property type="component" value="Chromosome 9"/>
</dbReference>
<dbReference type="SUPFAM" id="SSF56219">
    <property type="entry name" value="DNase I-like"/>
    <property type="match status" value="1"/>
</dbReference>
<evidence type="ECO:0000313" key="2">
    <source>
        <dbReference type="Proteomes" id="UP000821866"/>
    </source>
</evidence>
<sequence>MMVRLLTLMKQAEPLHALNLYRFPRLKNVTLTALFSRALKAAGSDSLVIEGDFNAHSTLRGYVRIEKFERKLAELVSTLGVTVHTDPADPLWVREKGGPNLDDGHDPMNPGGVFGLPYQAGFEAEEALTDTDKADAIGASPDPYATSLRIAAHYNDHQLGEGMDEDSTAFADVANTVEKNAYNSAFWKMLLKKNDGRSTR</sequence>